<comment type="caution">
    <text evidence="2">The sequence shown here is derived from an EMBL/GenBank/DDBJ whole genome shotgun (WGS) entry which is preliminary data.</text>
</comment>
<reference evidence="2 3" key="1">
    <citation type="submission" date="2015-12" db="EMBL/GenBank/DDBJ databases">
        <authorList>
            <person name="Shamseldin A."/>
            <person name="Moawad H."/>
            <person name="Abd El-Rahim W.M."/>
            <person name="Sadowsky M.J."/>
        </authorList>
    </citation>
    <scope>NUCLEOTIDE SEQUENCE [LARGE SCALE GENOMIC DNA]</scope>
    <source>
        <strain evidence="2 3">JC234</strain>
    </source>
</reference>
<feature type="compositionally biased region" description="Pro residues" evidence="1">
    <location>
        <begin position="77"/>
        <end position="86"/>
    </location>
</feature>
<feature type="compositionally biased region" description="Low complexity" evidence="1">
    <location>
        <begin position="87"/>
        <end position="105"/>
    </location>
</feature>
<evidence type="ECO:0000256" key="1">
    <source>
        <dbReference type="SAM" id="MobiDB-lite"/>
    </source>
</evidence>
<dbReference type="OrthoDB" id="7916376at2"/>
<sequence>MKTALILMSILGCDDTATQCHYVEMLDQRWATVQDCDASSEEKLKAYANLPYPVVVAVCQTPEDTGLAELASEAPPKVGPPMPPLSPAEAAAAASVPPEVGLPQADIPPPQPPEATAAVEATPDAAEAGLATRVIERFKAALPEKDTLKSLVSEPVHVVTDSYSWVARRFEE</sequence>
<keyword evidence="3" id="KW-1185">Reference proteome</keyword>
<dbReference type="Proteomes" id="UP000094795">
    <property type="component" value="Unassembled WGS sequence"/>
</dbReference>
<protein>
    <submittedName>
        <fullName evidence="2">Uncharacterized protein</fullName>
    </submittedName>
</protein>
<dbReference type="RefSeq" id="WP_066181085.1">
    <property type="nucleotide sequence ID" value="NZ_LQZT01000034.1"/>
</dbReference>
<dbReference type="EMBL" id="LQZT01000034">
    <property type="protein sequence ID" value="OCW56596.1"/>
    <property type="molecule type" value="Genomic_DNA"/>
</dbReference>
<evidence type="ECO:0000313" key="2">
    <source>
        <dbReference type="EMBL" id="OCW56596.1"/>
    </source>
</evidence>
<feature type="region of interest" description="Disordered" evidence="1">
    <location>
        <begin position="73"/>
        <end position="116"/>
    </location>
</feature>
<gene>
    <name evidence="2" type="ORF">AWJ14_16775</name>
</gene>
<name>A0A1C1YT21_9HYPH</name>
<dbReference type="STRING" id="1480615.AWJ14_16775"/>
<accession>A0A1C1YT21</accession>
<evidence type="ECO:0000313" key="3">
    <source>
        <dbReference type="Proteomes" id="UP000094795"/>
    </source>
</evidence>
<organism evidence="2 3">
    <name type="scientific">Hoeflea olei</name>
    <dbReference type="NCBI Taxonomy" id="1480615"/>
    <lineage>
        <taxon>Bacteria</taxon>
        <taxon>Pseudomonadati</taxon>
        <taxon>Pseudomonadota</taxon>
        <taxon>Alphaproteobacteria</taxon>
        <taxon>Hyphomicrobiales</taxon>
        <taxon>Rhizobiaceae</taxon>
        <taxon>Hoeflea</taxon>
    </lineage>
</organism>
<dbReference type="AlphaFoldDB" id="A0A1C1YT21"/>
<proteinExistence type="predicted"/>